<sequence>METSNNGINLIKSFESLSLKAYPDPKTGGKPYTIGWGTTVYPSGMPVKATDVCTAVQAESYLKHDLARFEDDVMKAVRVPLSQYQFDALVSFFYNLGYSKVKDSTMLKMLNAGNYSGAADQLLRWVSPGSAVEKGLRRRREAERKLFLSC</sequence>
<reference evidence="10 11" key="1">
    <citation type="journal article" date="2014" name="Virol. J.">
        <title>The genome and proteome of Serratia bacteriophage ? which forms unstable lysogens.</title>
        <authorList>
            <person name="Denyes J.M."/>
            <person name="Krell P.J."/>
            <person name="Manderville R.A."/>
            <person name="Ackermann H.W."/>
            <person name="She Y.M."/>
            <person name="Kropinski A.M."/>
        </authorList>
    </citation>
    <scope>NUCLEOTIDE SEQUENCE [LARGE SCALE GENOMIC DNA]</scope>
</reference>
<dbReference type="GO" id="GO:0016998">
    <property type="term" value="P:cell wall macromolecule catabolic process"/>
    <property type="evidence" value="ECO:0007669"/>
    <property type="project" value="InterPro"/>
</dbReference>
<dbReference type="InterPro" id="IPR002196">
    <property type="entry name" value="Glyco_hydro_24"/>
</dbReference>
<evidence type="ECO:0000256" key="8">
    <source>
        <dbReference type="ARBA" id="ARBA00023295"/>
    </source>
</evidence>
<evidence type="ECO:0000256" key="1">
    <source>
        <dbReference type="ARBA" id="ARBA00000632"/>
    </source>
</evidence>
<evidence type="ECO:0000256" key="6">
    <source>
        <dbReference type="ARBA" id="ARBA00023142"/>
    </source>
</evidence>
<proteinExistence type="inferred from homology"/>
<dbReference type="GeneID" id="15957273"/>
<evidence type="ECO:0000256" key="7">
    <source>
        <dbReference type="ARBA" id="ARBA00023200"/>
    </source>
</evidence>
<dbReference type="InterPro" id="IPR023347">
    <property type="entry name" value="Lysozyme_dom_sf"/>
</dbReference>
<dbReference type="SUPFAM" id="SSF53955">
    <property type="entry name" value="Lysozyme-like"/>
    <property type="match status" value="1"/>
</dbReference>
<organism evidence="10 11">
    <name type="scientific">Serratia phage Eta</name>
    <dbReference type="NCBI Taxonomy" id="1282995"/>
    <lineage>
        <taxon>Viruses</taxon>
        <taxon>Duplodnaviria</taxon>
        <taxon>Heunggongvirae</taxon>
        <taxon>Uroviricota</taxon>
        <taxon>Caudoviricetes</taxon>
        <taxon>Sarkviridae</taxon>
        <taxon>Seretavirus</taxon>
        <taxon>Seretavirus eta</taxon>
    </lineage>
</organism>
<name>R9VWD7_9CAUD</name>
<evidence type="ECO:0000256" key="5">
    <source>
        <dbReference type="ARBA" id="ARBA00022852"/>
    </source>
</evidence>
<dbReference type="GO" id="GO:0044659">
    <property type="term" value="P:viral release from host cell by cytolysis"/>
    <property type="evidence" value="ECO:0007669"/>
    <property type="project" value="UniProtKB-UniRule"/>
</dbReference>
<evidence type="ECO:0000256" key="3">
    <source>
        <dbReference type="ARBA" id="ARBA00022638"/>
    </source>
</evidence>
<evidence type="ECO:0000256" key="9">
    <source>
        <dbReference type="RuleBase" id="RU003788"/>
    </source>
</evidence>
<dbReference type="InterPro" id="IPR051018">
    <property type="entry name" value="Bacteriophage_GH24"/>
</dbReference>
<dbReference type="GO" id="GO:0003796">
    <property type="term" value="F:lysozyme activity"/>
    <property type="evidence" value="ECO:0007669"/>
    <property type="project" value="UniProtKB-UniRule"/>
</dbReference>
<gene>
    <name evidence="10" type="ORF">Eta_0047</name>
</gene>
<evidence type="ECO:0000256" key="2">
    <source>
        <dbReference type="ARBA" id="ARBA00022529"/>
    </source>
</evidence>
<dbReference type="EC" id="3.2.1.17" evidence="9"/>
<dbReference type="PANTHER" id="PTHR38107">
    <property type="match status" value="1"/>
</dbReference>
<dbReference type="KEGG" id="vg:15957273"/>
<comment type="similarity">
    <text evidence="9">Belongs to the glycosyl hydrolase 24 family.</text>
</comment>
<dbReference type="GO" id="GO:0042742">
    <property type="term" value="P:defense response to bacterium"/>
    <property type="evidence" value="ECO:0007669"/>
    <property type="project" value="UniProtKB-KW"/>
</dbReference>
<keyword evidence="8 9" id="KW-0326">Glycosidase</keyword>
<keyword evidence="11" id="KW-1185">Reference proteome</keyword>
<dbReference type="RefSeq" id="YP_008130340.1">
    <property type="nucleotide sequence ID" value="NC_021563.1"/>
</dbReference>
<evidence type="ECO:0000256" key="4">
    <source>
        <dbReference type="ARBA" id="ARBA00022801"/>
    </source>
</evidence>
<comment type="catalytic activity">
    <reaction evidence="1 9">
        <text>Hydrolysis of (1-&gt;4)-beta-linkages between N-acetylmuramic acid and N-acetyl-D-glucosamine residues in a peptidoglycan and between N-acetyl-D-glucosamine residues in chitodextrins.</text>
        <dbReference type="EC" id="3.2.1.17"/>
    </reaction>
</comment>
<dbReference type="GO" id="GO:0009253">
    <property type="term" value="P:peptidoglycan catabolic process"/>
    <property type="evidence" value="ECO:0007669"/>
    <property type="project" value="UniProtKB-UniRule"/>
</dbReference>
<dbReference type="HAMAP" id="MF_04110">
    <property type="entry name" value="ENDOLYSIN_T4"/>
    <property type="match status" value="1"/>
</dbReference>
<protein>
    <recommendedName>
        <fullName evidence="9">Lysozyme</fullName>
        <ecNumber evidence="9">3.2.1.17</ecNumber>
    </recommendedName>
</protein>
<dbReference type="EMBL" id="KC460990">
    <property type="protein sequence ID" value="AGN89493.1"/>
    <property type="molecule type" value="Genomic_DNA"/>
</dbReference>
<dbReference type="Gene3D" id="1.10.530.40">
    <property type="match status" value="1"/>
</dbReference>
<evidence type="ECO:0000313" key="10">
    <source>
        <dbReference type="EMBL" id="AGN89493.1"/>
    </source>
</evidence>
<dbReference type="Proteomes" id="UP000014420">
    <property type="component" value="Segment"/>
</dbReference>
<keyword evidence="4 9" id="KW-0378">Hydrolase</keyword>
<evidence type="ECO:0000313" key="11">
    <source>
        <dbReference type="Proteomes" id="UP000014420"/>
    </source>
</evidence>
<accession>R9VWD7</accession>
<keyword evidence="6" id="KW-0578">Host cell lysis by virus</keyword>
<dbReference type="InterPro" id="IPR023346">
    <property type="entry name" value="Lysozyme-like_dom_sf"/>
</dbReference>
<keyword evidence="7" id="KW-1035">Host cytoplasm</keyword>
<dbReference type="InterPro" id="IPR034690">
    <property type="entry name" value="Endolysin_T4_type"/>
</dbReference>
<dbReference type="CDD" id="cd00737">
    <property type="entry name" value="lyz_endolysin_autolysin"/>
    <property type="match status" value="1"/>
</dbReference>
<keyword evidence="6" id="KW-1188">Viral release from host cell</keyword>
<keyword evidence="3 9" id="KW-0081">Bacteriolytic enzyme</keyword>
<dbReference type="OrthoDB" id="18172at10239"/>
<dbReference type="PANTHER" id="PTHR38107:SF3">
    <property type="entry name" value="LYSOZYME RRRD-RELATED"/>
    <property type="match status" value="1"/>
</dbReference>
<dbReference type="GO" id="GO:0030430">
    <property type="term" value="C:host cell cytoplasm"/>
    <property type="evidence" value="ECO:0007669"/>
    <property type="project" value="UniProtKB-SubCell"/>
</dbReference>
<keyword evidence="5" id="KW-0204">Cytolysis</keyword>
<dbReference type="InterPro" id="IPR033907">
    <property type="entry name" value="Endolysin_autolysin"/>
</dbReference>
<keyword evidence="2 9" id="KW-0929">Antimicrobial</keyword>
<dbReference type="Pfam" id="PF00959">
    <property type="entry name" value="Phage_lysozyme"/>
    <property type="match status" value="1"/>
</dbReference>